<feature type="region of interest" description="Disordered" evidence="1">
    <location>
        <begin position="97"/>
        <end position="125"/>
    </location>
</feature>
<evidence type="ECO:0000256" key="1">
    <source>
        <dbReference type="SAM" id="MobiDB-lite"/>
    </source>
</evidence>
<sequence>MDPEGHVEISGTVDPDLLLKMLGKSGKKAQLCWFQFGECSSNLFMSNRTANVAPGSYGRYIQNGNPPRPKLPSNEDHNQKHVDPNTLDRMHNFEHAHEHLHDHKPPWLAPRTKANTLGPGRLPPRAPPDTRDHLLNFEQAHKHLHDNKPSPASRMNEHTSGPIWLPPRAPTNTSDHMLTFEQAHKHLQHQKPPPASRTNATSKPGRLSAAHAPPLISEGISCCNLM</sequence>
<proteinExistence type="predicted"/>
<protein>
    <submittedName>
        <fullName evidence="2">Uncharacterized protein</fullName>
    </submittedName>
</protein>
<organism evidence="2 3">
    <name type="scientific">Olea europaea subsp. europaea</name>
    <dbReference type="NCBI Taxonomy" id="158383"/>
    <lineage>
        <taxon>Eukaryota</taxon>
        <taxon>Viridiplantae</taxon>
        <taxon>Streptophyta</taxon>
        <taxon>Embryophyta</taxon>
        <taxon>Tracheophyta</taxon>
        <taxon>Spermatophyta</taxon>
        <taxon>Magnoliopsida</taxon>
        <taxon>eudicotyledons</taxon>
        <taxon>Gunneridae</taxon>
        <taxon>Pentapetalae</taxon>
        <taxon>asterids</taxon>
        <taxon>lamiids</taxon>
        <taxon>Lamiales</taxon>
        <taxon>Oleaceae</taxon>
        <taxon>Oleeae</taxon>
        <taxon>Olea</taxon>
    </lineage>
</organism>
<dbReference type="Gramene" id="OE9A049520T1">
    <property type="protein sequence ID" value="OE9A049520C1"/>
    <property type="gene ID" value="OE9A049520"/>
</dbReference>
<feature type="compositionally biased region" description="Basic and acidic residues" evidence="1">
    <location>
        <begin position="73"/>
        <end position="85"/>
    </location>
</feature>
<feature type="region of interest" description="Disordered" evidence="1">
    <location>
        <begin position="61"/>
        <end position="85"/>
    </location>
</feature>
<evidence type="ECO:0000313" key="3">
    <source>
        <dbReference type="Proteomes" id="UP000594638"/>
    </source>
</evidence>
<gene>
    <name evidence="2" type="ORF">OLEA9_A049520</name>
</gene>
<name>A0A8S0PSU8_OLEEU</name>
<dbReference type="OrthoDB" id="1913277at2759"/>
<keyword evidence="3" id="KW-1185">Reference proteome</keyword>
<evidence type="ECO:0000313" key="2">
    <source>
        <dbReference type="EMBL" id="CAA2956466.1"/>
    </source>
</evidence>
<feature type="region of interest" description="Disordered" evidence="1">
    <location>
        <begin position="145"/>
        <end position="168"/>
    </location>
</feature>
<comment type="caution">
    <text evidence="2">The sequence shown here is derived from an EMBL/GenBank/DDBJ whole genome shotgun (WGS) entry which is preliminary data.</text>
</comment>
<dbReference type="AlphaFoldDB" id="A0A8S0PSU8"/>
<reference evidence="2 3" key="1">
    <citation type="submission" date="2019-12" db="EMBL/GenBank/DDBJ databases">
        <authorList>
            <person name="Alioto T."/>
            <person name="Alioto T."/>
            <person name="Gomez Garrido J."/>
        </authorList>
    </citation>
    <scope>NUCLEOTIDE SEQUENCE [LARGE SCALE GENOMIC DNA]</scope>
</reference>
<feature type="region of interest" description="Disordered" evidence="1">
    <location>
        <begin position="184"/>
        <end position="212"/>
    </location>
</feature>
<accession>A0A8S0PSU8</accession>
<dbReference type="Proteomes" id="UP000594638">
    <property type="component" value="Unassembled WGS sequence"/>
</dbReference>
<dbReference type="EMBL" id="CACTIH010000188">
    <property type="protein sequence ID" value="CAA2956466.1"/>
    <property type="molecule type" value="Genomic_DNA"/>
</dbReference>